<reference evidence="6 7" key="1">
    <citation type="journal article" date="2014" name="Genome Announc.">
        <title>Genome Sequence and Methylome of Soil Bacterium Gemmatirosa kalamazoonensis KBS708T, a Member of the Rarely Cultivated Gemmatimonadetes Phylum.</title>
        <authorList>
            <person name="Debruyn J.M."/>
            <person name="Radosevich M."/>
            <person name="Wommack K.E."/>
            <person name="Polson S.W."/>
            <person name="Hauser L.J."/>
            <person name="Fawaz M.N."/>
            <person name="Korlach J."/>
            <person name="Tsai Y.C."/>
        </authorList>
    </citation>
    <scope>NUCLEOTIDE SEQUENCE [LARGE SCALE GENOMIC DNA]</scope>
    <source>
        <strain evidence="6 7">KBS708</strain>
    </source>
</reference>
<dbReference type="InterPro" id="IPR007214">
    <property type="entry name" value="YbaK/aa-tRNA-synth-assoc-dom"/>
</dbReference>
<dbReference type="InParanoid" id="W0RD73"/>
<dbReference type="InterPro" id="IPR036754">
    <property type="entry name" value="YbaK/aa-tRNA-synt-asso_dom_sf"/>
</dbReference>
<keyword evidence="2 4" id="KW-0648">Protein biosynthesis</keyword>
<evidence type="ECO:0000256" key="1">
    <source>
        <dbReference type="ARBA" id="ARBA00009798"/>
    </source>
</evidence>
<dbReference type="InterPro" id="IPR004369">
    <property type="entry name" value="Prolyl-tRNA_editing_YbaK/EbsC"/>
</dbReference>
<evidence type="ECO:0000313" key="6">
    <source>
        <dbReference type="EMBL" id="AHG88260.1"/>
    </source>
</evidence>
<keyword evidence="7" id="KW-1185">Reference proteome</keyword>
<gene>
    <name evidence="6" type="ORF">J421_0723</name>
</gene>
<dbReference type="SUPFAM" id="SSF55826">
    <property type="entry name" value="YbaK/ProRS associated domain"/>
    <property type="match status" value="1"/>
</dbReference>
<organism evidence="6 7">
    <name type="scientific">Gemmatirosa kalamazoonensis</name>
    <dbReference type="NCBI Taxonomy" id="861299"/>
    <lineage>
        <taxon>Bacteria</taxon>
        <taxon>Pseudomonadati</taxon>
        <taxon>Gemmatimonadota</taxon>
        <taxon>Gemmatimonadia</taxon>
        <taxon>Gemmatimonadales</taxon>
        <taxon>Gemmatimonadaceae</taxon>
        <taxon>Gemmatirosa</taxon>
    </lineage>
</organism>
<dbReference type="PANTHER" id="PTHR30411">
    <property type="entry name" value="CYTOPLASMIC PROTEIN"/>
    <property type="match status" value="1"/>
</dbReference>
<evidence type="ECO:0000313" key="7">
    <source>
        <dbReference type="Proteomes" id="UP000019151"/>
    </source>
</evidence>
<dbReference type="KEGG" id="gba:J421_0723"/>
<dbReference type="NCBIfam" id="TIGR00011">
    <property type="entry name" value="YbaK_EbsC"/>
    <property type="match status" value="1"/>
</dbReference>
<protein>
    <recommendedName>
        <fullName evidence="4">Cys-tRNA(Pro)/Cys-tRNA(Cys) deacylase</fullName>
        <ecNumber evidence="4">4.2.-.-</ecNumber>
    </recommendedName>
</protein>
<dbReference type="HOGENOM" id="CLU_094875_1_1_0"/>
<dbReference type="Proteomes" id="UP000019151">
    <property type="component" value="Chromosome"/>
</dbReference>
<dbReference type="EMBL" id="CP007128">
    <property type="protein sequence ID" value="AHG88260.1"/>
    <property type="molecule type" value="Genomic_DNA"/>
</dbReference>
<dbReference type="GO" id="GO:0016829">
    <property type="term" value="F:lyase activity"/>
    <property type="evidence" value="ECO:0007669"/>
    <property type="project" value="UniProtKB-KW"/>
</dbReference>
<evidence type="ECO:0000256" key="4">
    <source>
        <dbReference type="PIRNR" id="PIRNR006181"/>
    </source>
</evidence>
<dbReference type="Gene3D" id="3.90.960.10">
    <property type="entry name" value="YbaK/aminoacyl-tRNA synthetase-associated domain"/>
    <property type="match status" value="1"/>
</dbReference>
<dbReference type="Pfam" id="PF04073">
    <property type="entry name" value="tRNA_edit"/>
    <property type="match status" value="1"/>
</dbReference>
<dbReference type="EC" id="4.2.-.-" evidence="4"/>
<sequence length="154" mass="15724">MTPAVDAARKAGIPFELLSYAHDPAAESYGLEAAEALGVEPASVYKTLVASVDGALAVALVPVDRSLDLKALAAALGGKRAEMAAADAAQRATGYVLGGISPLGQRRRLPTVVHADALALPTIHVSAGRRGLELALDPADLVRLTAARTAPIAR</sequence>
<evidence type="ECO:0000256" key="3">
    <source>
        <dbReference type="ARBA" id="ARBA00023239"/>
    </source>
</evidence>
<name>W0RD73_9BACT</name>
<accession>W0RD73</accession>
<feature type="domain" description="YbaK/aminoacyl-tRNA synthetase-associated" evidence="5">
    <location>
        <begin position="32"/>
        <end position="144"/>
    </location>
</feature>
<dbReference type="eggNOG" id="COG2606">
    <property type="taxonomic scope" value="Bacteria"/>
</dbReference>
<dbReference type="PIRSF" id="PIRSF006181">
    <property type="entry name" value="EbsC_YbaK"/>
    <property type="match status" value="1"/>
</dbReference>
<dbReference type="AlphaFoldDB" id="W0RD73"/>
<dbReference type="FunCoup" id="W0RD73">
    <property type="interactions" value="30"/>
</dbReference>
<dbReference type="PANTHER" id="PTHR30411:SF0">
    <property type="entry name" value="CYS-TRNA(PRO)_CYS-TRNA(CYS) DEACYLASE YBAK"/>
    <property type="match status" value="1"/>
</dbReference>
<evidence type="ECO:0000256" key="2">
    <source>
        <dbReference type="ARBA" id="ARBA00022917"/>
    </source>
</evidence>
<evidence type="ECO:0000259" key="5">
    <source>
        <dbReference type="Pfam" id="PF04073"/>
    </source>
</evidence>
<dbReference type="OrthoDB" id="9809296at2"/>
<comment type="similarity">
    <text evidence="1 4">Belongs to the prolyl-tRNA editing family. YbaK/EbsC subfamily.</text>
</comment>
<dbReference type="GO" id="GO:0006412">
    <property type="term" value="P:translation"/>
    <property type="evidence" value="ECO:0007669"/>
    <property type="project" value="UniProtKB-KW"/>
</dbReference>
<proteinExistence type="inferred from homology"/>
<dbReference type="RefSeq" id="WP_025409805.1">
    <property type="nucleotide sequence ID" value="NZ_CP007128.1"/>
</dbReference>
<keyword evidence="3 4" id="KW-0456">Lyase</keyword>
<dbReference type="CDD" id="cd00002">
    <property type="entry name" value="YbaK_deacylase"/>
    <property type="match status" value="1"/>
</dbReference>
<dbReference type="GO" id="GO:0002161">
    <property type="term" value="F:aminoacyl-tRNA deacylase activity"/>
    <property type="evidence" value="ECO:0007669"/>
    <property type="project" value="InterPro"/>
</dbReference>